<name>A0A1F7YJT3_9BACT</name>
<protein>
    <recommendedName>
        <fullName evidence="5">Glycosyl transferase family 1 domain-containing protein</fullName>
    </recommendedName>
</protein>
<dbReference type="Pfam" id="PF13439">
    <property type="entry name" value="Glyco_transf_4"/>
    <property type="match status" value="1"/>
</dbReference>
<evidence type="ECO:0000259" key="1">
    <source>
        <dbReference type="Pfam" id="PF00534"/>
    </source>
</evidence>
<proteinExistence type="predicted"/>
<dbReference type="PANTHER" id="PTHR45947:SF3">
    <property type="entry name" value="SULFOQUINOVOSYL TRANSFERASE SQD2"/>
    <property type="match status" value="1"/>
</dbReference>
<dbReference type="InterPro" id="IPR050194">
    <property type="entry name" value="Glycosyltransferase_grp1"/>
</dbReference>
<dbReference type="Pfam" id="PF00534">
    <property type="entry name" value="Glycos_transf_1"/>
    <property type="match status" value="1"/>
</dbReference>
<comment type="caution">
    <text evidence="3">The sequence shown here is derived from an EMBL/GenBank/DDBJ whole genome shotgun (WGS) entry which is preliminary data.</text>
</comment>
<dbReference type="Gene3D" id="3.40.50.2000">
    <property type="entry name" value="Glycogen Phosphorylase B"/>
    <property type="match status" value="2"/>
</dbReference>
<dbReference type="InterPro" id="IPR001296">
    <property type="entry name" value="Glyco_trans_1"/>
</dbReference>
<reference evidence="3 4" key="1">
    <citation type="journal article" date="2016" name="Nat. Commun.">
        <title>Thousands of microbial genomes shed light on interconnected biogeochemical processes in an aquifer system.</title>
        <authorList>
            <person name="Anantharaman K."/>
            <person name="Brown C.T."/>
            <person name="Hug L.A."/>
            <person name="Sharon I."/>
            <person name="Castelle C.J."/>
            <person name="Probst A.J."/>
            <person name="Thomas B.C."/>
            <person name="Singh A."/>
            <person name="Wilkins M.J."/>
            <person name="Karaoz U."/>
            <person name="Brodie E.L."/>
            <person name="Williams K.H."/>
            <person name="Hubbard S.S."/>
            <person name="Banfield J.F."/>
        </authorList>
    </citation>
    <scope>NUCLEOTIDE SEQUENCE [LARGE SCALE GENOMIC DNA]</scope>
</reference>
<accession>A0A1F7YJT3</accession>
<dbReference type="Proteomes" id="UP000179221">
    <property type="component" value="Unassembled WGS sequence"/>
</dbReference>
<dbReference type="InterPro" id="IPR028098">
    <property type="entry name" value="Glyco_trans_4-like_N"/>
</dbReference>
<sequence>MKTAIVYDRVNKWGGAERVLLTLHELFPDAPIYTSVYSPEKATWAKVFPEVIPSFLQNIPCLRDKHEYLAPFMPIAFESLNLTRSDLVISVTSEAAKGVITKPGTLHVCYCLTPTRYLWSHFDTYFSARGGPAFGWKGITKPVVTYLRSWDKIAAQRPDVVIAISTAVQDRIKKYYNRGSEIIYPPVDIEKFQRKSVDTTSLRSDVVKQRRYFLIVSRLVPYKKVDLAIEAFNELGLPLVVVGTGSEEKKYKFKYKFKNIIFKGFVDDEELVSLYWGARALIMPQEEDFGIVAVEAQAAGCPVIAYAKGGASDTVINSETGVLFDTQSKNSLCNAVNTFNLMIFDRDKLIKNAEKFSTRRFKKEFVDLINIKV</sequence>
<dbReference type="EMBL" id="MGGL01000004">
    <property type="protein sequence ID" value="OGM27532.1"/>
    <property type="molecule type" value="Genomic_DNA"/>
</dbReference>
<organism evidence="3 4">
    <name type="scientific">Candidatus Woesebacteria bacterium RIFCSPHIGHO2_01_FULL_40_22</name>
    <dbReference type="NCBI Taxonomy" id="1802499"/>
    <lineage>
        <taxon>Bacteria</taxon>
        <taxon>Candidatus Woeseibacteriota</taxon>
    </lineage>
</organism>
<dbReference type="SUPFAM" id="SSF53756">
    <property type="entry name" value="UDP-Glycosyltransferase/glycogen phosphorylase"/>
    <property type="match status" value="1"/>
</dbReference>
<dbReference type="AlphaFoldDB" id="A0A1F7YJT3"/>
<feature type="domain" description="Glycosyl transferase family 1" evidence="1">
    <location>
        <begin position="207"/>
        <end position="355"/>
    </location>
</feature>
<evidence type="ECO:0008006" key="5">
    <source>
        <dbReference type="Google" id="ProtNLM"/>
    </source>
</evidence>
<evidence type="ECO:0000313" key="3">
    <source>
        <dbReference type="EMBL" id="OGM27532.1"/>
    </source>
</evidence>
<evidence type="ECO:0000313" key="4">
    <source>
        <dbReference type="Proteomes" id="UP000179221"/>
    </source>
</evidence>
<gene>
    <name evidence="3" type="ORF">A2628_01955</name>
</gene>
<evidence type="ECO:0000259" key="2">
    <source>
        <dbReference type="Pfam" id="PF13439"/>
    </source>
</evidence>
<dbReference type="GO" id="GO:0016757">
    <property type="term" value="F:glycosyltransferase activity"/>
    <property type="evidence" value="ECO:0007669"/>
    <property type="project" value="InterPro"/>
</dbReference>
<feature type="domain" description="Glycosyltransferase subfamily 4-like N-terminal" evidence="2">
    <location>
        <begin position="13"/>
        <end position="190"/>
    </location>
</feature>
<dbReference type="PANTHER" id="PTHR45947">
    <property type="entry name" value="SULFOQUINOVOSYL TRANSFERASE SQD2"/>
    <property type="match status" value="1"/>
</dbReference>